<protein>
    <submittedName>
        <fullName evidence="2">Uncharacterized protein</fullName>
    </submittedName>
</protein>
<gene>
    <name evidence="2" type="ORF">ACFSDX_17820</name>
</gene>
<organism evidence="2 3">
    <name type="scientific">Hymenobacter bucti</name>
    <dbReference type="NCBI Taxonomy" id="1844114"/>
    <lineage>
        <taxon>Bacteria</taxon>
        <taxon>Pseudomonadati</taxon>
        <taxon>Bacteroidota</taxon>
        <taxon>Cytophagia</taxon>
        <taxon>Cytophagales</taxon>
        <taxon>Hymenobacteraceae</taxon>
        <taxon>Hymenobacter</taxon>
    </lineage>
</organism>
<comment type="caution">
    <text evidence="2">The sequence shown here is derived from an EMBL/GenBank/DDBJ whole genome shotgun (WGS) entry which is preliminary data.</text>
</comment>
<keyword evidence="1" id="KW-0812">Transmembrane</keyword>
<keyword evidence="1" id="KW-0472">Membrane</keyword>
<feature type="transmembrane region" description="Helical" evidence="1">
    <location>
        <begin position="109"/>
        <end position="132"/>
    </location>
</feature>
<dbReference type="RefSeq" id="WP_382315990.1">
    <property type="nucleotide sequence ID" value="NZ_JBHUFD010000006.1"/>
</dbReference>
<keyword evidence="1" id="KW-1133">Transmembrane helix</keyword>
<feature type="transmembrane region" description="Helical" evidence="1">
    <location>
        <begin position="70"/>
        <end position="97"/>
    </location>
</feature>
<feature type="transmembrane region" description="Helical" evidence="1">
    <location>
        <begin position="40"/>
        <end position="58"/>
    </location>
</feature>
<sequence length="143" mass="16545">MRHSLVFRWLAALLPVGFFALLYSPYLYFFYQYTPITPRIFQSWGYGLGSFLLLMRLVNLGAARQQDAKVLLTWALVGYNLLILLVVWLAAGTLWAFFEFFMPFRQNMISHIFLLLLLSLAGSRQILLYYGANREPVNAPPKT</sequence>
<dbReference type="Proteomes" id="UP001597197">
    <property type="component" value="Unassembled WGS sequence"/>
</dbReference>
<accession>A0ABW4QXG8</accession>
<evidence type="ECO:0000313" key="2">
    <source>
        <dbReference type="EMBL" id="MFD1874308.1"/>
    </source>
</evidence>
<name>A0ABW4QXG8_9BACT</name>
<proteinExistence type="predicted"/>
<evidence type="ECO:0000256" key="1">
    <source>
        <dbReference type="SAM" id="Phobius"/>
    </source>
</evidence>
<evidence type="ECO:0000313" key="3">
    <source>
        <dbReference type="Proteomes" id="UP001597197"/>
    </source>
</evidence>
<dbReference type="EMBL" id="JBHUFD010000006">
    <property type="protein sequence ID" value="MFD1874308.1"/>
    <property type="molecule type" value="Genomic_DNA"/>
</dbReference>
<feature type="transmembrane region" description="Helical" evidence="1">
    <location>
        <begin position="7"/>
        <end position="28"/>
    </location>
</feature>
<keyword evidence="3" id="KW-1185">Reference proteome</keyword>
<reference evidence="3" key="1">
    <citation type="journal article" date="2019" name="Int. J. Syst. Evol. Microbiol.">
        <title>The Global Catalogue of Microorganisms (GCM) 10K type strain sequencing project: providing services to taxonomists for standard genome sequencing and annotation.</title>
        <authorList>
            <consortium name="The Broad Institute Genomics Platform"/>
            <consortium name="The Broad Institute Genome Sequencing Center for Infectious Disease"/>
            <person name="Wu L."/>
            <person name="Ma J."/>
        </authorList>
    </citation>
    <scope>NUCLEOTIDE SEQUENCE [LARGE SCALE GENOMIC DNA]</scope>
    <source>
        <strain evidence="3">CGMCC 1.15795</strain>
    </source>
</reference>